<dbReference type="PANTHER" id="PTHR31815">
    <property type="entry name" value="AGAP005329-PA"/>
    <property type="match status" value="1"/>
</dbReference>
<evidence type="ECO:0000256" key="3">
    <source>
        <dbReference type="ARBA" id="ARBA00022692"/>
    </source>
</evidence>
<keyword evidence="4 7" id="KW-1133">Transmembrane helix</keyword>
<comment type="similarity">
    <text evidence="2">Belongs to the TMEM200 family.</text>
</comment>
<dbReference type="EMBL" id="KQ416251">
    <property type="protein sequence ID" value="KOF97860.1"/>
    <property type="molecule type" value="Genomic_DNA"/>
</dbReference>
<gene>
    <name evidence="8" type="ORF">OCBIM_22028128mg</name>
</gene>
<dbReference type="PANTHER" id="PTHR31815:SF1">
    <property type="entry name" value="TRANSMEMBRANE PROTEIN 200C"/>
    <property type="match status" value="1"/>
</dbReference>
<reference evidence="8" key="1">
    <citation type="submission" date="2015-07" db="EMBL/GenBank/DDBJ databases">
        <title>MeaNS - Measles Nucleotide Surveillance Program.</title>
        <authorList>
            <person name="Tran T."/>
            <person name="Druce J."/>
        </authorList>
    </citation>
    <scope>NUCLEOTIDE SEQUENCE</scope>
    <source>
        <strain evidence="8">UCB-OBI-ISO-001</strain>
        <tissue evidence="8">Gonad</tissue>
    </source>
</reference>
<dbReference type="GO" id="GO:0016020">
    <property type="term" value="C:membrane"/>
    <property type="evidence" value="ECO:0007669"/>
    <property type="project" value="UniProtKB-SubCell"/>
</dbReference>
<evidence type="ECO:0000256" key="2">
    <source>
        <dbReference type="ARBA" id="ARBA00005308"/>
    </source>
</evidence>
<organism evidence="8">
    <name type="scientific">Octopus bimaculoides</name>
    <name type="common">California two-spotted octopus</name>
    <dbReference type="NCBI Taxonomy" id="37653"/>
    <lineage>
        <taxon>Eukaryota</taxon>
        <taxon>Metazoa</taxon>
        <taxon>Spiralia</taxon>
        <taxon>Lophotrochozoa</taxon>
        <taxon>Mollusca</taxon>
        <taxon>Cephalopoda</taxon>
        <taxon>Coleoidea</taxon>
        <taxon>Octopodiformes</taxon>
        <taxon>Octopoda</taxon>
        <taxon>Incirrata</taxon>
        <taxon>Octopodidae</taxon>
        <taxon>Octopus</taxon>
    </lineage>
</organism>
<evidence type="ECO:0000256" key="1">
    <source>
        <dbReference type="ARBA" id="ARBA00004141"/>
    </source>
</evidence>
<keyword evidence="3 7" id="KW-0812">Transmembrane</keyword>
<evidence type="ECO:0000256" key="4">
    <source>
        <dbReference type="ARBA" id="ARBA00022989"/>
    </source>
</evidence>
<sequence>MFVPRVRLHYNDTDHPVFSSRRRRPKRKVRRPFKIADFINIPCLLPTLIGTLIGSLISVGGIAMSILGYYPESSVLSQSIRLPVKPPEPPRNIHLKVLAYIGPPIMAMGAFMVIVSCVMYCEFRDKYLRVEDEIRIRSLKKEAIYELVVESFRKNYFRGIQLPFQQMTVKSINSNELTSSSDSNVCTNLKESGGVKETAYKITFPASSRRSSMVTHPIKRSEIANKAYSMPNIKPFHNALSSAFISHVSYTRRKSNNVAFDDYRLTRGSDAMRRSSVVSSSVCSVSTGIINPAYEQDDELRVEETAEEVASNTQYLCVHQNRPMSEGDSSDSLPVVIVHMASVHQVDAPDSRRPSVNTVCSGCSNSPQPHSSHSGVHDTNSNISETNSDIASDVSKPSEHSHCISHVSIDSNSLRSMLTSSHLDDSNEEKTEKTDLQNIEMKEVSHT</sequence>
<dbReference type="OrthoDB" id="9994280at2759"/>
<feature type="region of interest" description="Disordered" evidence="6">
    <location>
        <begin position="346"/>
        <end position="402"/>
    </location>
</feature>
<accession>A0A0L8IA14</accession>
<dbReference type="KEGG" id="obi:106880363"/>
<protein>
    <recommendedName>
        <fullName evidence="9">Transmembrane protein 200A</fullName>
    </recommendedName>
</protein>
<evidence type="ECO:0008006" key="9">
    <source>
        <dbReference type="Google" id="ProtNLM"/>
    </source>
</evidence>
<feature type="compositionally biased region" description="Basic and acidic residues" evidence="6">
    <location>
        <begin position="422"/>
        <end position="447"/>
    </location>
</feature>
<keyword evidence="5 7" id="KW-0472">Membrane</keyword>
<evidence type="ECO:0000256" key="5">
    <source>
        <dbReference type="ARBA" id="ARBA00023136"/>
    </source>
</evidence>
<feature type="transmembrane region" description="Helical" evidence="7">
    <location>
        <begin position="97"/>
        <end position="121"/>
    </location>
</feature>
<feature type="region of interest" description="Disordered" evidence="6">
    <location>
        <begin position="419"/>
        <end position="447"/>
    </location>
</feature>
<evidence type="ECO:0000256" key="6">
    <source>
        <dbReference type="SAM" id="MobiDB-lite"/>
    </source>
</evidence>
<dbReference type="STRING" id="37653.A0A0L8IA14"/>
<name>A0A0L8IA14_OCTBM</name>
<proteinExistence type="inferred from homology"/>
<dbReference type="AlphaFoldDB" id="A0A0L8IA14"/>
<evidence type="ECO:0000313" key="8">
    <source>
        <dbReference type="EMBL" id="KOF97860.1"/>
    </source>
</evidence>
<feature type="transmembrane region" description="Helical" evidence="7">
    <location>
        <begin position="38"/>
        <end position="70"/>
    </location>
</feature>
<feature type="compositionally biased region" description="Polar residues" evidence="6">
    <location>
        <begin position="354"/>
        <end position="390"/>
    </location>
</feature>
<evidence type="ECO:0000256" key="7">
    <source>
        <dbReference type="SAM" id="Phobius"/>
    </source>
</evidence>
<comment type="subcellular location">
    <subcellularLocation>
        <location evidence="1">Membrane</location>
        <topology evidence="1">Multi-pass membrane protein</topology>
    </subcellularLocation>
</comment>
<dbReference type="InterPro" id="IPR018787">
    <property type="entry name" value="DUF2371_TMEM200"/>
</dbReference>